<comment type="caution">
    <text evidence="1">The sequence shown here is derived from an EMBL/GenBank/DDBJ whole genome shotgun (WGS) entry which is preliminary data.</text>
</comment>
<protein>
    <submittedName>
        <fullName evidence="1">Uncharacterized protein</fullName>
    </submittedName>
</protein>
<gene>
    <name evidence="1" type="ORF">C6B37_02585</name>
</gene>
<organism evidence="1 2">
    <name type="scientific">Candidatus Phytoplasma phoenicium</name>
    <dbReference type="NCBI Taxonomy" id="198422"/>
    <lineage>
        <taxon>Bacteria</taxon>
        <taxon>Bacillati</taxon>
        <taxon>Mycoplasmatota</taxon>
        <taxon>Mollicutes</taxon>
        <taxon>Acholeplasmatales</taxon>
        <taxon>Acholeplasmataceae</taxon>
        <taxon>Candidatus Phytoplasma</taxon>
        <taxon>16SrIX (Pigeon pea witches'-broom group)</taxon>
    </lineage>
</organism>
<sequence length="63" mass="7468">MERAEKIDIPPVRAKTLNKQLNQKQVELEKEITHLKSTPYELTRNDGTKEYCSLCYLQFIKKN</sequence>
<proteinExistence type="predicted"/>
<dbReference type="AlphaFoldDB" id="A0A2S8NT75"/>
<reference evidence="1 2" key="1">
    <citation type="submission" date="2018-02" db="EMBL/GenBank/DDBJ databases">
        <title>Metagenomics reveals mixed infection of spiroplasma and phytoplasma in chicory.</title>
        <authorList>
            <person name="Polano C."/>
            <person name="Moruzzi S."/>
            <person name="Ermacora P."/>
            <person name="Ferrini F."/>
            <person name="Martini M."/>
            <person name="Firrao G."/>
        </authorList>
    </citation>
    <scope>NUCLEOTIDE SEQUENCE [LARGE SCALE GENOMIC DNA]</scope>
    <source>
        <strain evidence="1 2">ChiP</strain>
    </source>
</reference>
<evidence type="ECO:0000313" key="1">
    <source>
        <dbReference type="EMBL" id="PQP79129.1"/>
    </source>
</evidence>
<name>A0A2S8NT75_9MOLU</name>
<dbReference type="EMBL" id="PUUG01000097">
    <property type="protein sequence ID" value="PQP79129.1"/>
    <property type="molecule type" value="Genomic_DNA"/>
</dbReference>
<keyword evidence="2" id="KW-1185">Reference proteome</keyword>
<evidence type="ECO:0000313" key="2">
    <source>
        <dbReference type="Proteomes" id="UP000238672"/>
    </source>
</evidence>
<dbReference type="Proteomes" id="UP000238672">
    <property type="component" value="Unassembled WGS sequence"/>
</dbReference>
<accession>A0A2S8NT75</accession>